<evidence type="ECO:0000256" key="1">
    <source>
        <dbReference type="ARBA" id="ARBA00004613"/>
    </source>
</evidence>
<dbReference type="InterPro" id="IPR022385">
    <property type="entry name" value="Rhs_assc_core"/>
</dbReference>
<dbReference type="NCBIfam" id="TIGR01643">
    <property type="entry name" value="YD_repeat_2x"/>
    <property type="match status" value="1"/>
</dbReference>
<dbReference type="InterPro" id="IPR028208">
    <property type="entry name" value="Effector_pro_NleD-like"/>
</dbReference>
<reference evidence="7 8" key="1">
    <citation type="submission" date="2018-09" db="EMBL/GenBank/DDBJ databases">
        <title>Mesorhizobium carmichaelinearum sp. nov. isolated from Carmichaelinea spp. root nodules in New Zealand.</title>
        <authorList>
            <person name="De Meyer S.E."/>
        </authorList>
    </citation>
    <scope>NUCLEOTIDE SEQUENCE [LARGE SCALE GENOMIC DNA]</scope>
    <source>
        <strain evidence="7 8">LMG 28313</strain>
    </source>
</reference>
<evidence type="ECO:0000256" key="3">
    <source>
        <dbReference type="ARBA" id="ARBA00022737"/>
    </source>
</evidence>
<dbReference type="Pfam" id="PF03534">
    <property type="entry name" value="SpvB"/>
    <property type="match status" value="1"/>
</dbReference>
<evidence type="ECO:0000259" key="5">
    <source>
        <dbReference type="Pfam" id="PF12256"/>
    </source>
</evidence>
<dbReference type="InterPro" id="IPR056823">
    <property type="entry name" value="TEN-like_YD-shell"/>
</dbReference>
<keyword evidence="8" id="KW-1185">Reference proteome</keyword>
<dbReference type="InterPro" id="IPR022045">
    <property type="entry name" value="TcdB_toxin_mid/N"/>
</dbReference>
<keyword evidence="2" id="KW-0964">Secreted</keyword>
<dbReference type="GO" id="GO:0005576">
    <property type="term" value="C:extracellular region"/>
    <property type="evidence" value="ECO:0007669"/>
    <property type="project" value="UniProtKB-SubCell"/>
</dbReference>
<dbReference type="PANTHER" id="PTHR32305">
    <property type="match status" value="1"/>
</dbReference>
<evidence type="ECO:0000313" key="7">
    <source>
        <dbReference type="EMBL" id="RJT38252.1"/>
    </source>
</evidence>
<dbReference type="PANTHER" id="PTHR32305:SF15">
    <property type="entry name" value="PROTEIN RHSA-RELATED"/>
    <property type="match status" value="1"/>
</dbReference>
<gene>
    <name evidence="7" type="ORF">D3242_03255</name>
</gene>
<dbReference type="Gene3D" id="2.130.10.130">
    <property type="entry name" value="Integrin alpha, N-terminal"/>
    <property type="match status" value="1"/>
</dbReference>
<organism evidence="7 8">
    <name type="scientific">Mesorhizobium jarvisii</name>
    <dbReference type="NCBI Taxonomy" id="1777867"/>
    <lineage>
        <taxon>Bacteria</taxon>
        <taxon>Pseudomonadati</taxon>
        <taxon>Pseudomonadota</taxon>
        <taxon>Alphaproteobacteria</taxon>
        <taxon>Hyphomicrobiales</taxon>
        <taxon>Phyllobacteriaceae</taxon>
        <taxon>Mesorhizobium</taxon>
    </lineage>
</organism>
<dbReference type="Proteomes" id="UP000275530">
    <property type="component" value="Unassembled WGS sequence"/>
</dbReference>
<dbReference type="NCBIfam" id="TIGR03696">
    <property type="entry name" value="Rhs_assc_core"/>
    <property type="match status" value="1"/>
</dbReference>
<accession>A0A6M7TQR7</accession>
<evidence type="ECO:0000256" key="2">
    <source>
        <dbReference type="ARBA" id="ARBA00022525"/>
    </source>
</evidence>
<dbReference type="SUPFAM" id="SSF69318">
    <property type="entry name" value="Integrin alpha N-terminal domain"/>
    <property type="match status" value="1"/>
</dbReference>
<keyword evidence="3" id="KW-0677">Repeat</keyword>
<dbReference type="InterPro" id="IPR050708">
    <property type="entry name" value="T6SS_VgrG/RHS"/>
</dbReference>
<comment type="caution">
    <text evidence="7">The sequence shown here is derived from an EMBL/GenBank/DDBJ whole genome shotgun (WGS) entry which is preliminary data.</text>
</comment>
<dbReference type="InterPro" id="IPR006530">
    <property type="entry name" value="YD"/>
</dbReference>
<feature type="domain" description="Teneurin-like YD-shell" evidence="6">
    <location>
        <begin position="1628"/>
        <end position="1940"/>
    </location>
</feature>
<dbReference type="Pfam" id="PF14891">
    <property type="entry name" value="Peptidase_M91"/>
    <property type="match status" value="1"/>
</dbReference>
<dbReference type="Gene3D" id="2.180.10.10">
    <property type="entry name" value="RHS repeat-associated core"/>
    <property type="match status" value="2"/>
</dbReference>
<dbReference type="InterPro" id="IPR003284">
    <property type="entry name" value="Sal_SpvB"/>
</dbReference>
<keyword evidence="4" id="KW-0843">Virulence</keyword>
<evidence type="ECO:0000259" key="6">
    <source>
        <dbReference type="Pfam" id="PF25023"/>
    </source>
</evidence>
<dbReference type="Pfam" id="PF12256">
    <property type="entry name" value="TcdB_toxin_midN"/>
    <property type="match status" value="1"/>
</dbReference>
<proteinExistence type="predicted"/>
<evidence type="ECO:0000256" key="4">
    <source>
        <dbReference type="ARBA" id="ARBA00023026"/>
    </source>
</evidence>
<dbReference type="GO" id="GO:0005737">
    <property type="term" value="C:cytoplasm"/>
    <property type="evidence" value="ECO:0007669"/>
    <property type="project" value="InterPro"/>
</dbReference>
<dbReference type="EMBL" id="QZXA01000001">
    <property type="protein sequence ID" value="RJT38252.1"/>
    <property type="molecule type" value="Genomic_DNA"/>
</dbReference>
<dbReference type="RefSeq" id="WP_064983507.1">
    <property type="nucleotide sequence ID" value="NZ_CP033507.1"/>
</dbReference>
<dbReference type="InterPro" id="IPR028994">
    <property type="entry name" value="Integrin_alpha_N"/>
</dbReference>
<sequence>MFAKTLTALAALTAATAVLGSPARAEDKSATSIVQLPSAGGTVTQEEGSFALNNNTGSANFTLPLPTLPTRGQFGPQMSLTYSQFAGDTGNGLGIGWQFNTQAIVVNDDLGTAVPGTKPGGDFFSRLSYMGTRLVFLGNQNGVWEYKPEYAEDFVKILYHTGAFDVISLDLSGGLHTDTIPSGFEVTNADGTRLIFSGDPSVAEGNFDIAKPYVTKWPLVLQLNANREAVRYDYQRFGGRSYLTKTSFAGGQSSYQFDLIETQSTLVSHTNGSKQENARLYGKVTAKFKDTVYAQWCMGYVGRDTSDTSKFVVRAHPDCLAKAQADLTPLIDTQSVNVLDQLRVLYRYGDTSGEALAQSTLKFPDIHFGYSSWTSAELASRPVVFEAPKMAFAGDIPPQNFELADLNMDALVDIVQTKDDGATVHLGSGDLNSAFGDTTQLVLSRPTEAGLMRQIAPRLTDNRFAFADILGDIFVDIVEIEDGLMHVYDGKADGTFPYLGRSIPLPGVSPTTFAGGNGRFADVNMDSLSDIVTTRLNADGRTEWRIFLNLTRRQADGGYNVNFGALTKAFPFNSQDGQILGRNNVRMVDINGDRLPDLVVIRPADQGFCLYENQGNIFSTDPNALLFGDAAINDPVCGHGTFSKIGGMQPGDNLATMWYIDANGDGIIDFASMGERTDQMRIWLGFGDGTYLKDPLSIALNLRVQLGTSTQTFASRVADIDGDGESEIIVFQKPSGDEVKPVVIIDFNRTATMQLVKANLLTVVDFDSGRRHDIRYATSIDEMLRDRANGQPTRNLHFPVVVAKQLVTSQGIPGQVRAQVQTDEYFYHNPFYDVINRRFIGFSEVEKVSYGDENAAGQRVTQRSSLDREQYYTFAEAAADLNLAGKLKIRKTYEVKPEATLVASAETTETLDPASAALHSLSTATRSQKLPTTGMMLKCESSVWEAFPRGDGSSYLRKVKETLTESAGEAEQQDVADPECKDPVKTQTYAGFDEFNMPASETVRVRDIPGPENLTVPGFSRTTQTDYTQSRADLAALGIVNAASEQRILAGTRLLSRESFTYLPNSGGRMGSRTLEVLSGLGALPPALEQFRNASRKLAKTMGYDLFGNSISIADELGITESAIYDPTGTLTLSYTKPSGGAAELDQTTKMTYDGPRQGAVATTTTPLGMVVTNSYDALGRKTRETATDGAERFYTYKIGEHGLPSLILTARRRYASAAETPEGESEFIADLAAYDARSEKVADLENVAEGGVRVNNFSLYNRNEKQIFRWTPFVVTSFGGVDDLNLQKVFDLGDVPRPDHEVGNAYTYDPAGRMVRETHPSGKTSDMTFRPWGTLTVTTYNDQFDGAVQSSEYSLRNENGVTATIASNGGGTVHISRFVRDSFGYLSEIWLPGETTPRRLIYNSVGDIEFQSIPGMGDRYAFYDARGRQSVIGRVGSNGETSVQTFTYDFLNRKLTEVNDGVVHLEYRYDRAVQVASAAGFETPIALPLDKTTEVIIHDPNGAFDAVQRYAYNANGRMVTNEVEIGGAKYADHFHHTLDGRIDSSEGPRGLASKFALGPDKNLRSVTVTHPDFSGPEKIIENITYNPESRIERVDYRLGAFTRMTYDPATLFLTHIVTQAGGKPLQDLSMTFNGNGSITQIVDALAQGAGSDGHVDRSGTFHYNFKNELVRIDRYGQQAEFAYSAAGTFARNDELEPGAPIAPSTGAATNLIPAGSASKPYSFDGFAQLAKSPTLTGTVFDINGRLIRAQTATHEVLYGYDQTGRRLYKKVIPTDGSGPEQLYLYPVETFEIGPKGEESYVNIASSKLVRLEHGTGKWFYYLKDHIESSDYVIASDGVPVEQMLYRAYGTEHKPETLASAWASHLADVAAELPREKTHHRFTGKYLDDDTGLYYYGARYYDPALGRFISPDPLYVGDPEKCTGNSTSCNLFAYANNNPMAFIDPTGLKEIVAGDAAYRRQVEEDIQRIDPTARVDSKTGEVSQSWLHGAWLDVKNFFVGSNSFDSGRDLMHRVIADPQTTTIQNEPGVTAARNKDPLVNPETTKGDVIIGYDPATSRTRTSVEFDKASGTTASNPADPGIVLGHEQIHATHRMAGQHSGFSDAPYIGLDGKPYAYRNEEARTIGVGGTRRPDDITENQLRDMLGIKPRVHW</sequence>
<feature type="domain" description="Insecticide toxin TcdB middle/N-terminal" evidence="5">
    <location>
        <begin position="701"/>
        <end position="848"/>
    </location>
</feature>
<name>A0A6M7TQR7_9HYPH</name>
<evidence type="ECO:0000313" key="8">
    <source>
        <dbReference type="Proteomes" id="UP000275530"/>
    </source>
</evidence>
<protein>
    <submittedName>
        <fullName evidence="7">Uncharacterized protein</fullName>
    </submittedName>
</protein>
<comment type="subcellular location">
    <subcellularLocation>
        <location evidence="1">Secreted</location>
    </subcellularLocation>
</comment>
<dbReference type="Pfam" id="PF25023">
    <property type="entry name" value="TEN_YD-shell"/>
    <property type="match status" value="1"/>
</dbReference>